<feature type="domain" description="Streptomycin biosynthesis protein StrF" evidence="1">
    <location>
        <begin position="11"/>
        <end position="188"/>
    </location>
</feature>
<dbReference type="SUPFAM" id="SSF53448">
    <property type="entry name" value="Nucleotide-diphospho-sugar transferases"/>
    <property type="match status" value="1"/>
</dbReference>
<dbReference type="Pfam" id="PF13712">
    <property type="entry name" value="Glyco_tranf_2_5"/>
    <property type="match status" value="1"/>
</dbReference>
<protein>
    <recommendedName>
        <fullName evidence="1">Streptomycin biosynthesis protein StrF domain-containing protein</fullName>
    </recommendedName>
</protein>
<dbReference type="AlphaFoldDB" id="A0A2S8ACR5"/>
<gene>
    <name evidence="2" type="ORF">C4S77_06390</name>
</gene>
<evidence type="ECO:0000313" key="2">
    <source>
        <dbReference type="EMBL" id="PQL92647.1"/>
    </source>
</evidence>
<dbReference type="InterPro" id="IPR029044">
    <property type="entry name" value="Nucleotide-diphossugar_trans"/>
</dbReference>
<dbReference type="InterPro" id="IPR059123">
    <property type="entry name" value="StrF_dom"/>
</dbReference>
<dbReference type="RefSeq" id="WP_105246858.1">
    <property type="nucleotide sequence ID" value="NZ_PSZM01000037.1"/>
</dbReference>
<evidence type="ECO:0000313" key="3">
    <source>
        <dbReference type="Proteomes" id="UP000238042"/>
    </source>
</evidence>
<dbReference type="Gene3D" id="3.90.550.10">
    <property type="entry name" value="Spore Coat Polysaccharide Biosynthesis Protein SpsA, Chain A"/>
    <property type="match status" value="1"/>
</dbReference>
<keyword evidence="3" id="KW-1185">Reference proteome</keyword>
<reference evidence="2 3" key="1">
    <citation type="submission" date="2018-02" db="EMBL/GenBank/DDBJ databases">
        <title>Genome sequences of Apibacter spp., gut symbionts of Asian honey bees.</title>
        <authorList>
            <person name="Kwong W.K."/>
            <person name="Steele M.I."/>
            <person name="Moran N.A."/>
        </authorList>
    </citation>
    <scope>NUCLEOTIDE SEQUENCE [LARGE SCALE GENOMIC DNA]</scope>
    <source>
        <strain evidence="3">wkB301</strain>
    </source>
</reference>
<dbReference type="OrthoDB" id="7851643at2"/>
<dbReference type="Proteomes" id="UP000238042">
    <property type="component" value="Unassembled WGS sequence"/>
</dbReference>
<evidence type="ECO:0000259" key="1">
    <source>
        <dbReference type="Pfam" id="PF13712"/>
    </source>
</evidence>
<dbReference type="CDD" id="cd00761">
    <property type="entry name" value="Glyco_tranf_GTA_type"/>
    <property type="match status" value="1"/>
</dbReference>
<sequence length="284" mass="33404">MLSIIISSYQEYYFSSLYKNIEETIGNIPYEIIKINNPGLMGLCQAYNQGAKKAHYNYLLFIHEDILFVTINWGEILVNLLKNKEIGVIGIAGSSYVSNSPSFWWSLKETRFSNLIQSFRENKKIITYKLEPKYGNSKNVYSLDGVLLACRKEVYLDFPFNEKLKGYHGYDLDFSVRVASQYKNIVTSEILIHHFSGGNSSQSWFRDLIKARDNFTIPQDQINNKNYELRNYYTFVHHLYDFKFPFFWSIKKQLKYLSFNKLGFKGFLLASLKIIRYIIKYISN</sequence>
<comment type="caution">
    <text evidence="2">The sequence shown here is derived from an EMBL/GenBank/DDBJ whole genome shotgun (WGS) entry which is preliminary data.</text>
</comment>
<organism evidence="2 3">
    <name type="scientific">Apibacter adventoris</name>
    <dbReference type="NCBI Taxonomy" id="1679466"/>
    <lineage>
        <taxon>Bacteria</taxon>
        <taxon>Pseudomonadati</taxon>
        <taxon>Bacteroidota</taxon>
        <taxon>Flavobacteriia</taxon>
        <taxon>Flavobacteriales</taxon>
        <taxon>Weeksellaceae</taxon>
        <taxon>Apibacter</taxon>
    </lineage>
</organism>
<name>A0A2S8ACR5_9FLAO</name>
<accession>A0A2S8ACR5</accession>
<dbReference type="EMBL" id="PSZM01000037">
    <property type="protein sequence ID" value="PQL92647.1"/>
    <property type="molecule type" value="Genomic_DNA"/>
</dbReference>
<proteinExistence type="predicted"/>